<dbReference type="EMBL" id="JAGQDD010000032">
    <property type="protein sequence ID" value="MBQ0933546.1"/>
    <property type="molecule type" value="Genomic_DNA"/>
</dbReference>
<dbReference type="InterPro" id="IPR025110">
    <property type="entry name" value="AMP-bd_C"/>
</dbReference>
<dbReference type="Gene3D" id="2.30.38.10">
    <property type="entry name" value="Luciferase, Domain 3"/>
    <property type="match status" value="1"/>
</dbReference>
<dbReference type="SUPFAM" id="SSF56801">
    <property type="entry name" value="Acetyl-CoA synthetase-like"/>
    <property type="match status" value="1"/>
</dbReference>
<dbReference type="FunFam" id="3.40.50.12780:FF:000012">
    <property type="entry name" value="Non-ribosomal peptide synthetase"/>
    <property type="match status" value="1"/>
</dbReference>
<dbReference type="InterPro" id="IPR045851">
    <property type="entry name" value="AMP-bd_C_sf"/>
</dbReference>
<dbReference type="Pfam" id="PF00550">
    <property type="entry name" value="PP-binding"/>
    <property type="match status" value="1"/>
</dbReference>
<dbReference type="GO" id="GO:0047527">
    <property type="term" value="F:2,3-dihydroxybenzoate-serine ligase activity"/>
    <property type="evidence" value="ECO:0007669"/>
    <property type="project" value="TreeGrafter"/>
</dbReference>
<dbReference type="InterPro" id="IPR023213">
    <property type="entry name" value="CAT-like_dom_sf"/>
</dbReference>
<dbReference type="Proteomes" id="UP000676246">
    <property type="component" value="Unassembled WGS sequence"/>
</dbReference>
<organism evidence="5 6">
    <name type="scientific">Ideonella alba</name>
    <dbReference type="NCBI Taxonomy" id="2824118"/>
    <lineage>
        <taxon>Bacteria</taxon>
        <taxon>Pseudomonadati</taxon>
        <taxon>Pseudomonadota</taxon>
        <taxon>Betaproteobacteria</taxon>
        <taxon>Burkholderiales</taxon>
        <taxon>Sphaerotilaceae</taxon>
        <taxon>Ideonella</taxon>
    </lineage>
</organism>
<keyword evidence="2" id="KW-0596">Phosphopantetheine</keyword>
<sequence length="1352" mass="147974">MHGDAFPASFGQSRMWFLDRFEATAGLYNLPTVWRLLGALDIAALEDAFNDVLARHEALRTVFVEEDGRLLQVIRPASRQALKIEACTESALAPRIRAEAGAAFDLTRDTLIRARVLRIAEDDHVLCLTLHHIAADGWSQEIVLKELCLGYEARKHGRPAELSDLAIQYADFAMWQRAWLQREELSRHMDYWKRYLKDAPRLIELPLDRPRPATRTQAVGVVDLKVGQSLANDIHALARSLNSTPFMVLAAAFSLVLSRHAGQDDVCVGYPVANRGRAQVEGVVGLFVNTLVLRTTIDLSATVSDLIAQTRESILGADAHQDLPFEKLVDELKPRRALDHTPLFQVMITFQAPSADSTRGGIHLVGISAHNLPVESTGAKFDLTLEIVAGKNGLSCALEYDAHLFDRRTVERMAGHWIQALEGMTRAPDSRLKDIQLMTARECEQVMNQWNVGSQVGQESWHPYAHEMFGQMAARYPAQPALLFEDERLSYGELDARANQLAHHLRANGVCSGAVVVILLERSASLIVSILAVLKAGGAYLPIDIEAPISRKISLLSDARACVAIADEIIGKVPGLRWILLGRDRTRIEAMPVTSPKVPLKPADLAYCLYTSGSTGQPKGVCIPHGALSAFLNTTQAQLGIPPGSTVAAIAPVTFDLSGFEIHGALSVGATVVLASREDALDPNRLADLIERHSVRSMLATPTTWRLLRQLPRKLSLGLALSCGEALDDDLAQYLASIADQAWNLYGPTETTIWSLGGPLLKSGPVTIGGPTAQTRVCVLDENLSPVPVGVAGELYIGGLSLARGYLGRTDLTAERFIPDPFGPQGSRMYKTGDRVRWRSDGKIQYLGRNDDQVKLRGFRIELGEVEHALLRDPLITQAGVFLQEGEDGSHLVACVVPKKGAGDGSVVAVRDRMRAALPYYMVPSVWVVLDRLPLNRSGKLDRAALSQTTGKVSQVCTSQPPKSHNELKMAQLWEAALGRPVVDVSDDFFQLGGNSMQAVRLGGLVSRAFEVEVKTVDVFRHPSLASLLLLVYDRRMATRTLLDDTLRKGKGLRCTSASTPNLSFESDLPLAGPTAVLLPGGGGLGMAMNPLGRELLRHQFKVAYLHYNGVEVGDAVEDDLEQMCKCYGDQVARLGAGPLVLVGYCLGGMLAARLTRYLADTHGIGVPLTVALDCSFDETGLDSDRTQRYRSGHYAALCRRYASRTDSFYAKAFHGLDNHECAEKAVAAMNFASLEDRVQWRDFLVRHWEVTAAHLRASSRYANQVRSLCQLPARPREPAACFGTLLSIEANQSMAEALDKKYWQAQGFREVCRRTVQGDHNSFLENRADEIASTIAALNAASVAPSAFERE</sequence>
<evidence type="ECO:0000256" key="3">
    <source>
        <dbReference type="ARBA" id="ARBA00022553"/>
    </source>
</evidence>
<dbReference type="InterPro" id="IPR001242">
    <property type="entry name" value="Condensation_dom"/>
</dbReference>
<keyword evidence="3" id="KW-0597">Phosphoprotein</keyword>
<dbReference type="RefSeq" id="WP_210857211.1">
    <property type="nucleotide sequence ID" value="NZ_JAGQDD010000032.1"/>
</dbReference>
<evidence type="ECO:0000256" key="1">
    <source>
        <dbReference type="ARBA" id="ARBA00001957"/>
    </source>
</evidence>
<dbReference type="Gene3D" id="1.10.1200.10">
    <property type="entry name" value="ACP-like"/>
    <property type="match status" value="1"/>
</dbReference>
<dbReference type="Pfam" id="PF00668">
    <property type="entry name" value="Condensation"/>
    <property type="match status" value="1"/>
</dbReference>
<dbReference type="Pfam" id="PF13193">
    <property type="entry name" value="AMP-binding_C"/>
    <property type="match status" value="1"/>
</dbReference>
<dbReference type="SMART" id="SM00823">
    <property type="entry name" value="PKS_PP"/>
    <property type="match status" value="1"/>
</dbReference>
<comment type="caution">
    <text evidence="5">The sequence shown here is derived from an EMBL/GenBank/DDBJ whole genome shotgun (WGS) entry which is preliminary data.</text>
</comment>
<dbReference type="CDD" id="cd05930">
    <property type="entry name" value="A_NRPS"/>
    <property type="match status" value="1"/>
</dbReference>
<dbReference type="PANTHER" id="PTHR45527">
    <property type="entry name" value="NONRIBOSOMAL PEPTIDE SYNTHETASE"/>
    <property type="match status" value="1"/>
</dbReference>
<evidence type="ECO:0000259" key="4">
    <source>
        <dbReference type="PROSITE" id="PS50075"/>
    </source>
</evidence>
<dbReference type="Pfam" id="PF00975">
    <property type="entry name" value="Thioesterase"/>
    <property type="match status" value="1"/>
</dbReference>
<feature type="domain" description="Carrier" evidence="4">
    <location>
        <begin position="961"/>
        <end position="1036"/>
    </location>
</feature>
<dbReference type="InterPro" id="IPR029058">
    <property type="entry name" value="AB_hydrolase_fold"/>
</dbReference>
<dbReference type="InterPro" id="IPR020806">
    <property type="entry name" value="PKS_PP-bd"/>
</dbReference>
<dbReference type="NCBIfam" id="TIGR01733">
    <property type="entry name" value="AA-adenyl-dom"/>
    <property type="match status" value="1"/>
</dbReference>
<dbReference type="GO" id="GO:0043041">
    <property type="term" value="P:amino acid activation for nonribosomal peptide biosynthetic process"/>
    <property type="evidence" value="ECO:0007669"/>
    <property type="project" value="TreeGrafter"/>
</dbReference>
<dbReference type="Gene3D" id="3.30.559.10">
    <property type="entry name" value="Chloramphenicol acetyltransferase-like domain"/>
    <property type="match status" value="1"/>
</dbReference>
<dbReference type="Gene3D" id="3.30.300.30">
    <property type="match status" value="1"/>
</dbReference>
<dbReference type="FunFam" id="2.30.38.10:FF:000001">
    <property type="entry name" value="Non-ribosomal peptide synthetase PvdI"/>
    <property type="match status" value="1"/>
</dbReference>
<evidence type="ECO:0000256" key="2">
    <source>
        <dbReference type="ARBA" id="ARBA00022450"/>
    </source>
</evidence>
<dbReference type="CDD" id="cd19531">
    <property type="entry name" value="LCL_NRPS-like"/>
    <property type="match status" value="1"/>
</dbReference>
<dbReference type="GO" id="GO:0009366">
    <property type="term" value="C:enterobactin synthetase complex"/>
    <property type="evidence" value="ECO:0007669"/>
    <property type="project" value="TreeGrafter"/>
</dbReference>
<comment type="cofactor">
    <cofactor evidence="1">
        <name>pantetheine 4'-phosphate</name>
        <dbReference type="ChEBI" id="CHEBI:47942"/>
    </cofactor>
</comment>
<evidence type="ECO:0000313" key="6">
    <source>
        <dbReference type="Proteomes" id="UP000676246"/>
    </source>
</evidence>
<dbReference type="GO" id="GO:0005829">
    <property type="term" value="C:cytosol"/>
    <property type="evidence" value="ECO:0007669"/>
    <property type="project" value="TreeGrafter"/>
</dbReference>
<accession>A0A940YEB1</accession>
<dbReference type="InterPro" id="IPR006162">
    <property type="entry name" value="Ppantetheine_attach_site"/>
</dbReference>
<dbReference type="InterPro" id="IPR000873">
    <property type="entry name" value="AMP-dep_synth/lig_dom"/>
</dbReference>
<dbReference type="GO" id="GO:0031177">
    <property type="term" value="F:phosphopantetheine binding"/>
    <property type="evidence" value="ECO:0007669"/>
    <property type="project" value="InterPro"/>
</dbReference>
<dbReference type="PANTHER" id="PTHR45527:SF1">
    <property type="entry name" value="FATTY ACID SYNTHASE"/>
    <property type="match status" value="1"/>
</dbReference>
<reference evidence="5 6" key="1">
    <citation type="submission" date="2021-04" db="EMBL/GenBank/DDBJ databases">
        <title>The genome sequence of Ideonella sp. 3Y2.</title>
        <authorList>
            <person name="Liu Y."/>
        </authorList>
    </citation>
    <scope>NUCLEOTIDE SEQUENCE [LARGE SCALE GENOMIC DNA]</scope>
    <source>
        <strain evidence="5 6">3Y2</strain>
    </source>
</reference>
<dbReference type="InterPro" id="IPR036736">
    <property type="entry name" value="ACP-like_sf"/>
</dbReference>
<gene>
    <name evidence="5" type="ORF">KAK03_23975</name>
</gene>
<dbReference type="SUPFAM" id="SSF53474">
    <property type="entry name" value="alpha/beta-Hydrolases"/>
    <property type="match status" value="1"/>
</dbReference>
<name>A0A940YEB1_9BURK</name>
<dbReference type="InterPro" id="IPR001031">
    <property type="entry name" value="Thioesterase"/>
</dbReference>
<dbReference type="InterPro" id="IPR010071">
    <property type="entry name" value="AA_adenyl_dom"/>
</dbReference>
<dbReference type="PROSITE" id="PS50075">
    <property type="entry name" value="CARRIER"/>
    <property type="match status" value="1"/>
</dbReference>
<dbReference type="Pfam" id="PF00501">
    <property type="entry name" value="AMP-binding"/>
    <property type="match status" value="1"/>
</dbReference>
<dbReference type="InterPro" id="IPR009081">
    <property type="entry name" value="PP-bd_ACP"/>
</dbReference>
<dbReference type="FunFam" id="3.40.50.980:FF:000001">
    <property type="entry name" value="Non-ribosomal peptide synthetase"/>
    <property type="match status" value="1"/>
</dbReference>
<proteinExistence type="predicted"/>
<dbReference type="Gene3D" id="3.40.50.1820">
    <property type="entry name" value="alpha/beta hydrolase"/>
    <property type="match status" value="1"/>
</dbReference>
<dbReference type="Gene3D" id="3.30.559.30">
    <property type="entry name" value="Nonribosomal peptide synthetase, condensation domain"/>
    <property type="match status" value="1"/>
</dbReference>
<dbReference type="PROSITE" id="PS00012">
    <property type="entry name" value="PHOSPHOPANTETHEINE"/>
    <property type="match status" value="1"/>
</dbReference>
<dbReference type="SUPFAM" id="SSF52777">
    <property type="entry name" value="CoA-dependent acyltransferases"/>
    <property type="match status" value="2"/>
</dbReference>
<protein>
    <submittedName>
        <fullName evidence="5">Amino acid adenylation domain-containing protein</fullName>
    </submittedName>
</protein>
<keyword evidence="6" id="KW-1185">Reference proteome</keyword>
<dbReference type="Gene3D" id="3.40.50.980">
    <property type="match status" value="2"/>
</dbReference>
<evidence type="ECO:0000313" key="5">
    <source>
        <dbReference type="EMBL" id="MBQ0933546.1"/>
    </source>
</evidence>
<dbReference type="GO" id="GO:0009239">
    <property type="term" value="P:enterobactin biosynthetic process"/>
    <property type="evidence" value="ECO:0007669"/>
    <property type="project" value="TreeGrafter"/>
</dbReference>